<dbReference type="EMBL" id="BAAAZI010000004">
    <property type="protein sequence ID" value="GAA4133223.1"/>
    <property type="molecule type" value="Genomic_DNA"/>
</dbReference>
<organism evidence="1 2">
    <name type="scientific">Sphingobacterium kyonggiense</name>
    <dbReference type="NCBI Taxonomy" id="714075"/>
    <lineage>
        <taxon>Bacteria</taxon>
        <taxon>Pseudomonadati</taxon>
        <taxon>Bacteroidota</taxon>
        <taxon>Sphingobacteriia</taxon>
        <taxon>Sphingobacteriales</taxon>
        <taxon>Sphingobacteriaceae</taxon>
        <taxon>Sphingobacterium</taxon>
    </lineage>
</organism>
<proteinExistence type="predicted"/>
<gene>
    <name evidence="1" type="ORF">GCM10022216_05100</name>
</gene>
<keyword evidence="2" id="KW-1185">Reference proteome</keyword>
<reference evidence="2" key="1">
    <citation type="journal article" date="2019" name="Int. J. Syst. Evol. Microbiol.">
        <title>The Global Catalogue of Microorganisms (GCM) 10K type strain sequencing project: providing services to taxonomists for standard genome sequencing and annotation.</title>
        <authorList>
            <consortium name="The Broad Institute Genomics Platform"/>
            <consortium name="The Broad Institute Genome Sequencing Center for Infectious Disease"/>
            <person name="Wu L."/>
            <person name="Ma J."/>
        </authorList>
    </citation>
    <scope>NUCLEOTIDE SEQUENCE [LARGE SCALE GENOMIC DNA]</scope>
    <source>
        <strain evidence="2">JCM 16704</strain>
    </source>
</reference>
<accession>A0ABP7YAC9</accession>
<comment type="caution">
    <text evidence="1">The sequence shown here is derived from an EMBL/GenBank/DDBJ whole genome shotgun (WGS) entry which is preliminary data.</text>
</comment>
<name>A0ABP7YAC9_9SPHI</name>
<evidence type="ECO:0000313" key="2">
    <source>
        <dbReference type="Proteomes" id="UP001500101"/>
    </source>
</evidence>
<evidence type="ECO:0000313" key="1">
    <source>
        <dbReference type="EMBL" id="GAA4133223.1"/>
    </source>
</evidence>
<sequence length="134" mass="15439">MWPVFLINNLNAPVTLHIQTIETQNNSKMDLDFIPGVEFEEGLDGKDFYNGIATKLAIKEEGNRLIQVELPALSTTRLATATNGFPDVFEWVELEYNGKKVRLNRDELQAKLKKEHFYNLLAYSKKFLFLKGLF</sequence>
<protein>
    <submittedName>
        <fullName evidence="1">Uncharacterized protein</fullName>
    </submittedName>
</protein>
<dbReference type="Proteomes" id="UP001500101">
    <property type="component" value="Unassembled WGS sequence"/>
</dbReference>